<keyword evidence="5" id="KW-0472">Membrane</keyword>
<dbReference type="InterPro" id="IPR030374">
    <property type="entry name" value="PABS"/>
</dbReference>
<feature type="transmembrane region" description="Helical" evidence="5">
    <location>
        <begin position="134"/>
        <end position="157"/>
    </location>
</feature>
<dbReference type="InterPro" id="IPR029063">
    <property type="entry name" value="SAM-dependent_MTases_sf"/>
</dbReference>
<feature type="transmembrane region" description="Helical" evidence="5">
    <location>
        <begin position="99"/>
        <end position="122"/>
    </location>
</feature>
<reference evidence="8 9" key="1">
    <citation type="submission" date="2018-03" db="EMBL/GenBank/DDBJ databases">
        <title>Adhaeribacter sp. HMF7605 Genome sequencing and assembly.</title>
        <authorList>
            <person name="Kang H."/>
            <person name="Kang J."/>
            <person name="Cha I."/>
            <person name="Kim H."/>
            <person name="Joh K."/>
        </authorList>
    </citation>
    <scope>NUCLEOTIDE SEQUENCE [LARGE SCALE GENOMIC DNA]</scope>
    <source>
        <strain evidence="8 9">HMF7605</strain>
    </source>
</reference>
<feature type="transmembrane region" description="Helical" evidence="5">
    <location>
        <begin position="67"/>
        <end position="93"/>
    </location>
</feature>
<dbReference type="SUPFAM" id="SSF53335">
    <property type="entry name" value="S-adenosyl-L-methionine-dependent methyltransferases"/>
    <property type="match status" value="1"/>
</dbReference>
<feature type="transmembrane region" description="Helical" evidence="5">
    <location>
        <begin position="163"/>
        <end position="186"/>
    </location>
</feature>
<feature type="transmembrane region" description="Helical" evidence="5">
    <location>
        <begin position="7"/>
        <end position="35"/>
    </location>
</feature>
<feature type="binding site" evidence="5">
    <location>
        <position position="292"/>
    </location>
    <ligand>
        <name>spermidine</name>
        <dbReference type="ChEBI" id="CHEBI:57834"/>
    </ligand>
</feature>
<evidence type="ECO:0000256" key="6">
    <source>
        <dbReference type="PROSITE-ProRule" id="PRU00354"/>
    </source>
</evidence>
<dbReference type="PROSITE" id="PS01330">
    <property type="entry name" value="PABS_1"/>
    <property type="match status" value="1"/>
</dbReference>
<sequence length="503" mass="56821">MRIQVPFLLLFSVFVVATCGLIYELVAGTLASYLLGDSVTQFSTIIGVYLFSMGIGSYLSKFFNRNLVAWFIQIEVLVALVGGFSSTLLFLLFDRVESFRLVLYLLVSLTGILVGLEIPLIMRILEGRFEFKDLVSKVFTFDYIGALLASIIFPLLLMPQLGILQTSFFFGLLNAAVALALCFYFKQELQWPAYLKVTCAVVMVLLTLGFVTSERILAFTESLTYPDKIVYATSSPYQRIILTRNSRDFRLFLNGNLQFSSADEYRYHEALVHPGLNAILNPKKVLVLGGGDGLAVREILRYPSIKKVVLVDLDPEMTRIFSSHASLTKLNQESLLSKKVKVLNADAFQWLKNSTDLFDFVVVDFPDPSTYSIGKLYTNTFYRLLQQSLTPNGLVVIQATSPFIAPKSYWCVVNTLKSVGFTTLPYHAHVPSFGDWGFVLAGSSLHLNVNKEFSKKLRFLDNPTFQQMRVFPKDMPALPTEINKLNNQALVHYFEEEWAHYLN</sequence>
<dbReference type="CDD" id="cd02440">
    <property type="entry name" value="AdoMet_MTases"/>
    <property type="match status" value="1"/>
</dbReference>
<comment type="subunit">
    <text evidence="5">Homodimer or homotetramer.</text>
</comment>
<evidence type="ECO:0000259" key="7">
    <source>
        <dbReference type="PROSITE" id="PS51006"/>
    </source>
</evidence>
<evidence type="ECO:0000313" key="9">
    <source>
        <dbReference type="Proteomes" id="UP000240357"/>
    </source>
</evidence>
<feature type="binding site" evidence="5">
    <location>
        <position position="238"/>
    </location>
    <ligand>
        <name>S-methyl-5'-thioadenosine</name>
        <dbReference type="ChEBI" id="CHEBI:17509"/>
    </ligand>
</feature>
<dbReference type="HAMAP" id="MF_00198">
    <property type="entry name" value="Spermidine_synth"/>
    <property type="match status" value="1"/>
</dbReference>
<feature type="transmembrane region" description="Helical" evidence="5">
    <location>
        <begin position="193"/>
        <end position="211"/>
    </location>
</feature>
<name>A0A2T2YB68_9BACT</name>
<comment type="function">
    <text evidence="5">Catalyzes the irreversible transfer of a propylamine group from the amino donor S-adenosylmethioninamine (decarboxy-AdoMet) to putrescine (1,4-diaminobutane) to yield spermidine.</text>
</comment>
<keyword evidence="2 5" id="KW-0808">Transferase</keyword>
<dbReference type="EC" id="2.5.1.16" evidence="5"/>
<dbReference type="FunFam" id="3.40.50.150:FF:000088">
    <property type="entry name" value="Polyamine aminopropyltransferase"/>
    <property type="match status" value="1"/>
</dbReference>
<dbReference type="Gene3D" id="3.40.50.150">
    <property type="entry name" value="Vaccinia Virus protein VP39"/>
    <property type="match status" value="1"/>
</dbReference>
<feature type="binding site" evidence="5">
    <location>
        <begin position="346"/>
        <end position="347"/>
    </location>
    <ligand>
        <name>S-methyl-5'-thioadenosine</name>
        <dbReference type="ChEBI" id="CHEBI:17509"/>
    </ligand>
</feature>
<dbReference type="GO" id="GO:0004766">
    <property type="term" value="F:spermidine synthase activity"/>
    <property type="evidence" value="ECO:0007669"/>
    <property type="project" value="UniProtKB-UniRule"/>
</dbReference>
<feature type="transmembrane region" description="Helical" evidence="5">
    <location>
        <begin position="41"/>
        <end position="60"/>
    </location>
</feature>
<dbReference type="GO" id="GO:0010487">
    <property type="term" value="F:thermospermine synthase activity"/>
    <property type="evidence" value="ECO:0007669"/>
    <property type="project" value="UniProtKB-ARBA"/>
</dbReference>
<comment type="caution">
    <text evidence="5">Lacks conserved residue(s) required for the propagation of feature annotation.</text>
</comment>
<dbReference type="PANTHER" id="PTHR43317:SF1">
    <property type="entry name" value="THERMOSPERMINE SYNTHASE ACAULIS5"/>
    <property type="match status" value="1"/>
</dbReference>
<gene>
    <name evidence="5" type="primary">speE</name>
    <name evidence="8" type="ORF">AHMF7605_04010</name>
</gene>
<comment type="catalytic activity">
    <reaction evidence="5">
        <text>S-adenosyl 3-(methylsulfanyl)propylamine + putrescine = S-methyl-5'-thioadenosine + spermidine + H(+)</text>
        <dbReference type="Rhea" id="RHEA:12721"/>
        <dbReference type="ChEBI" id="CHEBI:15378"/>
        <dbReference type="ChEBI" id="CHEBI:17509"/>
        <dbReference type="ChEBI" id="CHEBI:57443"/>
        <dbReference type="ChEBI" id="CHEBI:57834"/>
        <dbReference type="ChEBI" id="CHEBI:326268"/>
        <dbReference type="EC" id="2.5.1.16"/>
    </reaction>
</comment>
<comment type="similarity">
    <text evidence="1 5">Belongs to the spermidine/spermine synthase family.</text>
</comment>
<comment type="pathway">
    <text evidence="5">Amine and polyamine biosynthesis; spermidine biosynthesis; spermidine from putrescine: step 1/1.</text>
</comment>
<feature type="active site" description="Proton acceptor" evidence="5 6">
    <location>
        <position position="364"/>
    </location>
</feature>
<keyword evidence="3 5" id="KW-0745">Spermidine biosynthesis</keyword>
<comment type="subcellular location">
    <subcellularLocation>
        <location evidence="5">Cell membrane</location>
        <topology evidence="5">Multi-pass membrane protein</topology>
    </subcellularLocation>
</comment>
<evidence type="ECO:0000256" key="1">
    <source>
        <dbReference type="ARBA" id="ARBA00007867"/>
    </source>
</evidence>
<dbReference type="Pfam" id="PF01564">
    <property type="entry name" value="Spermine_synth"/>
    <property type="match status" value="1"/>
</dbReference>
<dbReference type="UniPathway" id="UPA00248">
    <property type="reaction ID" value="UER00314"/>
</dbReference>
<keyword evidence="5" id="KW-0812">Transmembrane</keyword>
<keyword evidence="5" id="KW-1003">Cell membrane</keyword>
<feature type="domain" description="PABS" evidence="7">
    <location>
        <begin position="203"/>
        <end position="443"/>
    </location>
</feature>
<dbReference type="Proteomes" id="UP000240357">
    <property type="component" value="Unassembled WGS sequence"/>
</dbReference>
<feature type="binding site" evidence="5">
    <location>
        <position position="268"/>
    </location>
    <ligand>
        <name>spermidine</name>
        <dbReference type="ChEBI" id="CHEBI:57834"/>
    </ligand>
</feature>
<dbReference type="GO" id="GO:0005886">
    <property type="term" value="C:plasma membrane"/>
    <property type="evidence" value="ECO:0007669"/>
    <property type="project" value="UniProtKB-SubCell"/>
</dbReference>
<evidence type="ECO:0000256" key="3">
    <source>
        <dbReference type="ARBA" id="ARBA00023066"/>
    </source>
</evidence>
<dbReference type="PANTHER" id="PTHR43317">
    <property type="entry name" value="THERMOSPERMINE SYNTHASE ACAULIS5"/>
    <property type="match status" value="1"/>
</dbReference>
<dbReference type="RefSeq" id="WP_106926671.1">
    <property type="nucleotide sequence ID" value="NZ_PYFT01000001.1"/>
</dbReference>
<proteinExistence type="inferred from homology"/>
<dbReference type="NCBIfam" id="NF002956">
    <property type="entry name" value="PRK03612.1"/>
    <property type="match status" value="1"/>
</dbReference>
<evidence type="ECO:0000313" key="8">
    <source>
        <dbReference type="EMBL" id="PSR52743.1"/>
    </source>
</evidence>
<evidence type="ECO:0000256" key="5">
    <source>
        <dbReference type="HAMAP-Rule" id="MF_00198"/>
    </source>
</evidence>
<organism evidence="8 9">
    <name type="scientific">Adhaeribacter arboris</name>
    <dbReference type="NCBI Taxonomy" id="2072846"/>
    <lineage>
        <taxon>Bacteria</taxon>
        <taxon>Pseudomonadati</taxon>
        <taxon>Bacteroidota</taxon>
        <taxon>Cytophagia</taxon>
        <taxon>Cytophagales</taxon>
        <taxon>Hymenobacteraceae</taxon>
        <taxon>Adhaeribacter</taxon>
    </lineage>
</organism>
<keyword evidence="5" id="KW-1133">Transmembrane helix</keyword>
<keyword evidence="9" id="KW-1185">Reference proteome</keyword>
<evidence type="ECO:0000256" key="4">
    <source>
        <dbReference type="ARBA" id="ARBA00023115"/>
    </source>
</evidence>
<dbReference type="GO" id="GO:0008295">
    <property type="term" value="P:spermidine biosynthetic process"/>
    <property type="evidence" value="ECO:0007669"/>
    <property type="project" value="UniProtKB-UniRule"/>
</dbReference>
<dbReference type="AlphaFoldDB" id="A0A2T2YB68"/>
<feature type="binding site" evidence="5">
    <location>
        <position position="312"/>
    </location>
    <ligand>
        <name>S-methyl-5'-thioadenosine</name>
        <dbReference type="ChEBI" id="CHEBI:17509"/>
    </ligand>
</feature>
<dbReference type="InterPro" id="IPR030373">
    <property type="entry name" value="PABS_CS"/>
</dbReference>
<protein>
    <recommendedName>
        <fullName evidence="5">Polyamine aminopropyltransferase</fullName>
    </recommendedName>
    <alternativeName>
        <fullName evidence="5">Putrescine aminopropyltransferase</fullName>
        <shortName evidence="5">PAPT</shortName>
    </alternativeName>
    <alternativeName>
        <fullName evidence="5">Spermidine synthase</fullName>
        <shortName evidence="5">SPDS</shortName>
        <shortName evidence="5">SPDSY</shortName>
        <ecNumber evidence="5">2.5.1.16</ecNumber>
    </alternativeName>
</protein>
<dbReference type="EMBL" id="PYFT01000001">
    <property type="protein sequence ID" value="PSR52743.1"/>
    <property type="molecule type" value="Genomic_DNA"/>
</dbReference>
<dbReference type="OrthoDB" id="9793120at2"/>
<dbReference type="PROSITE" id="PS51006">
    <property type="entry name" value="PABS_2"/>
    <property type="match status" value="1"/>
</dbReference>
<dbReference type="InterPro" id="IPR001045">
    <property type="entry name" value="Spermi_synthase"/>
</dbReference>
<accession>A0A2T2YB68</accession>
<keyword evidence="4 5" id="KW-0620">Polyamine biosynthesis</keyword>
<evidence type="ECO:0000256" key="2">
    <source>
        <dbReference type="ARBA" id="ARBA00022679"/>
    </source>
</evidence>
<comment type="caution">
    <text evidence="8">The sequence shown here is derived from an EMBL/GenBank/DDBJ whole genome shotgun (WGS) entry which is preliminary data.</text>
</comment>